<dbReference type="SUPFAM" id="SSF63712">
    <property type="entry name" value="Nicotinic receptor ligand binding domain-like"/>
    <property type="match status" value="1"/>
</dbReference>
<evidence type="ECO:0000256" key="3">
    <source>
        <dbReference type="ARBA" id="ARBA00034099"/>
    </source>
</evidence>
<dbReference type="GO" id="GO:0004890">
    <property type="term" value="F:GABA-A receptor activity"/>
    <property type="evidence" value="ECO:0007669"/>
    <property type="project" value="InterPro"/>
</dbReference>
<evidence type="ECO:0000256" key="4">
    <source>
        <dbReference type="SAM" id="MobiDB-lite"/>
    </source>
</evidence>
<protein>
    <submittedName>
        <fullName evidence="5">Uncharacterized protein</fullName>
    </submittedName>
</protein>
<dbReference type="PRINTS" id="PR01079">
    <property type="entry name" value="GABAARALPHA"/>
</dbReference>
<evidence type="ECO:0000256" key="2">
    <source>
        <dbReference type="ARBA" id="ARBA00023157"/>
    </source>
</evidence>
<keyword evidence="6" id="KW-1185">Reference proteome</keyword>
<evidence type="ECO:0000256" key="1">
    <source>
        <dbReference type="ARBA" id="ARBA00023018"/>
    </source>
</evidence>
<dbReference type="Gene3D" id="2.70.170.10">
    <property type="entry name" value="Neurotransmitter-gated ion-channel ligand-binding domain"/>
    <property type="match status" value="1"/>
</dbReference>
<organism evidence="5 6">
    <name type="scientific">Pavo cristatus</name>
    <name type="common">Indian peafowl</name>
    <name type="synonym">Blue peafowl</name>
    <dbReference type="NCBI Taxonomy" id="9049"/>
    <lineage>
        <taxon>Eukaryota</taxon>
        <taxon>Metazoa</taxon>
        <taxon>Chordata</taxon>
        <taxon>Craniata</taxon>
        <taxon>Vertebrata</taxon>
        <taxon>Euteleostomi</taxon>
        <taxon>Archelosauria</taxon>
        <taxon>Archosauria</taxon>
        <taxon>Dinosauria</taxon>
        <taxon>Saurischia</taxon>
        <taxon>Theropoda</taxon>
        <taxon>Coelurosauria</taxon>
        <taxon>Aves</taxon>
        <taxon>Neognathae</taxon>
        <taxon>Galloanserae</taxon>
        <taxon>Galliformes</taxon>
        <taxon>Phasianidae</taxon>
        <taxon>Phasianinae</taxon>
        <taxon>Pavo</taxon>
    </lineage>
</organism>
<evidence type="ECO:0000313" key="5">
    <source>
        <dbReference type="Ensembl" id="ENSPSTP00000012903.1"/>
    </source>
</evidence>
<dbReference type="Proteomes" id="UP000694428">
    <property type="component" value="Unplaced"/>
</dbReference>
<dbReference type="GO" id="GO:0097060">
    <property type="term" value="C:synaptic membrane"/>
    <property type="evidence" value="ECO:0007669"/>
    <property type="project" value="UniProtKB-SubCell"/>
</dbReference>
<sequence>MACKDGFCQGASHRHVLGSLHRPPALPVPGDVVSTPAAGRPPPGPARLVVLPLPRAGCQRLRSPVPSLPRSLTGPPGQSKKEEKLWPENFTSILNSLLDGYDNRLRPGFGGPVTEVKTDIYVTSFGPVSDVEMVCIAGIKMPFPVSEKPLTAVRSGCLIHASVLFCQSYKVDKISNSLIY</sequence>
<dbReference type="InterPro" id="IPR001390">
    <property type="entry name" value="GABAAa_rcpt"/>
</dbReference>
<name>A0A8C9FFY4_PAVCR</name>
<keyword evidence="2" id="KW-1015">Disulfide bond</keyword>
<dbReference type="Ensembl" id="ENSPSTT00000013530.1">
    <property type="protein sequence ID" value="ENSPSTP00000012903.1"/>
    <property type="gene ID" value="ENSPSTG00000009122.1"/>
</dbReference>
<proteinExistence type="predicted"/>
<feature type="region of interest" description="Disordered" evidence="4">
    <location>
        <begin position="62"/>
        <end position="82"/>
    </location>
</feature>
<reference evidence="5" key="2">
    <citation type="submission" date="2025-09" db="UniProtKB">
        <authorList>
            <consortium name="Ensembl"/>
        </authorList>
    </citation>
    <scope>IDENTIFICATION</scope>
</reference>
<reference evidence="5" key="1">
    <citation type="submission" date="2025-08" db="UniProtKB">
        <authorList>
            <consortium name="Ensembl"/>
        </authorList>
    </citation>
    <scope>IDENTIFICATION</scope>
</reference>
<accession>A0A8C9FFY4</accession>
<dbReference type="InterPro" id="IPR036734">
    <property type="entry name" value="Neur_chan_lig-bd_sf"/>
</dbReference>
<dbReference type="GO" id="GO:0005230">
    <property type="term" value="F:extracellular ligand-gated monoatomic ion channel activity"/>
    <property type="evidence" value="ECO:0007669"/>
    <property type="project" value="InterPro"/>
</dbReference>
<comment type="subcellular location">
    <subcellularLocation>
        <location evidence="3">Synaptic cell membrane</location>
        <topology evidence="3">Multi-pass membrane protein</topology>
    </subcellularLocation>
</comment>
<keyword evidence="1" id="KW-0770">Synapse</keyword>
<dbReference type="AlphaFoldDB" id="A0A8C9FFY4"/>
<evidence type="ECO:0000313" key="6">
    <source>
        <dbReference type="Proteomes" id="UP000694428"/>
    </source>
</evidence>